<organism evidence="2 3">
    <name type="scientific">Nocardioides lentus</name>
    <dbReference type="NCBI Taxonomy" id="338077"/>
    <lineage>
        <taxon>Bacteria</taxon>
        <taxon>Bacillati</taxon>
        <taxon>Actinomycetota</taxon>
        <taxon>Actinomycetes</taxon>
        <taxon>Propionibacteriales</taxon>
        <taxon>Nocardioidaceae</taxon>
        <taxon>Nocardioides</taxon>
    </lineage>
</organism>
<protein>
    <submittedName>
        <fullName evidence="2">Uncharacterized protein</fullName>
    </submittedName>
</protein>
<evidence type="ECO:0000313" key="3">
    <source>
        <dbReference type="Proteomes" id="UP001501612"/>
    </source>
</evidence>
<dbReference type="EMBL" id="BAAAMY010000006">
    <property type="protein sequence ID" value="GAA1924109.1"/>
    <property type="molecule type" value="Genomic_DNA"/>
</dbReference>
<accession>A0ABP5AZS7</accession>
<feature type="region of interest" description="Disordered" evidence="1">
    <location>
        <begin position="60"/>
        <end position="84"/>
    </location>
</feature>
<proteinExistence type="predicted"/>
<dbReference type="RefSeq" id="WP_344008089.1">
    <property type="nucleotide sequence ID" value="NZ_BAAAMY010000006.1"/>
</dbReference>
<evidence type="ECO:0000256" key="1">
    <source>
        <dbReference type="SAM" id="MobiDB-lite"/>
    </source>
</evidence>
<evidence type="ECO:0000313" key="2">
    <source>
        <dbReference type="EMBL" id="GAA1924109.1"/>
    </source>
</evidence>
<name>A0ABP5AZS7_9ACTN</name>
<feature type="compositionally biased region" description="Basic and acidic residues" evidence="1">
    <location>
        <begin position="70"/>
        <end position="84"/>
    </location>
</feature>
<comment type="caution">
    <text evidence="2">The sequence shown here is derived from an EMBL/GenBank/DDBJ whole genome shotgun (WGS) entry which is preliminary data.</text>
</comment>
<gene>
    <name evidence="2" type="ORF">GCM10009737_27200</name>
</gene>
<reference evidence="3" key="1">
    <citation type="journal article" date="2019" name="Int. J. Syst. Evol. Microbiol.">
        <title>The Global Catalogue of Microorganisms (GCM) 10K type strain sequencing project: providing services to taxonomists for standard genome sequencing and annotation.</title>
        <authorList>
            <consortium name="The Broad Institute Genomics Platform"/>
            <consortium name="The Broad Institute Genome Sequencing Center for Infectious Disease"/>
            <person name="Wu L."/>
            <person name="Ma J."/>
        </authorList>
    </citation>
    <scope>NUCLEOTIDE SEQUENCE [LARGE SCALE GENOMIC DNA]</scope>
    <source>
        <strain evidence="3">JCM 14046</strain>
    </source>
</reference>
<keyword evidence="3" id="KW-1185">Reference proteome</keyword>
<sequence length="84" mass="9031">MSHTRTLRSAVGTVGTVVGDAVSRWAVESQQGARRNAMLASTALASRRREHAEVEDFLASRAPRGAASVERARGEDANRVRDAL</sequence>
<dbReference type="Proteomes" id="UP001501612">
    <property type="component" value="Unassembled WGS sequence"/>
</dbReference>